<protein>
    <submittedName>
        <fullName evidence="2">Uncharacterized protein</fullName>
    </submittedName>
</protein>
<name>A0AAW4NCH4_9BACT</name>
<evidence type="ECO:0000313" key="3">
    <source>
        <dbReference type="Proteomes" id="UP001196316"/>
    </source>
</evidence>
<organism evidence="2 3">
    <name type="scientific">Segatella copri</name>
    <dbReference type="NCBI Taxonomy" id="165179"/>
    <lineage>
        <taxon>Bacteria</taxon>
        <taxon>Pseudomonadati</taxon>
        <taxon>Bacteroidota</taxon>
        <taxon>Bacteroidia</taxon>
        <taxon>Bacteroidales</taxon>
        <taxon>Prevotellaceae</taxon>
        <taxon>Segatella</taxon>
    </lineage>
</organism>
<dbReference type="Proteomes" id="UP001196316">
    <property type="component" value="Unassembled WGS sequence"/>
</dbReference>
<keyword evidence="1" id="KW-0175">Coiled coil</keyword>
<feature type="coiled-coil region" evidence="1">
    <location>
        <begin position="86"/>
        <end position="113"/>
    </location>
</feature>
<reference evidence="2" key="1">
    <citation type="submission" date="2021-06" db="EMBL/GenBank/DDBJ databases">
        <title>Collection of gut derived symbiotic bacterial strains cultured from healthy donors.</title>
        <authorList>
            <person name="Lin H."/>
            <person name="Littmann E."/>
            <person name="Pamer E.G."/>
        </authorList>
    </citation>
    <scope>NUCLEOTIDE SEQUENCE</scope>
    <source>
        <strain evidence="2">MSK.21.60</strain>
    </source>
</reference>
<gene>
    <name evidence="2" type="ORF">KSW80_02740</name>
</gene>
<evidence type="ECO:0000256" key="1">
    <source>
        <dbReference type="SAM" id="Coils"/>
    </source>
</evidence>
<dbReference type="RefSeq" id="WP_217326151.1">
    <property type="nucleotide sequence ID" value="NZ_JAHOEK010000005.1"/>
</dbReference>
<proteinExistence type="predicted"/>
<dbReference type="AlphaFoldDB" id="A0AAW4NCH4"/>
<dbReference type="EMBL" id="JAHOEP010000005">
    <property type="protein sequence ID" value="MBV3407335.1"/>
    <property type="molecule type" value="Genomic_DNA"/>
</dbReference>
<accession>A0AAW4NCH4</accession>
<sequence length="131" mass="15035">MLNIDLLENLYAGLDNDKKQELMTLVFKKSRQTFSYFRRTKDVSLSKVEIIADYFHMPLDYFRINSAFKANNVAGNNNYVGNVSISTNLLIENQALKNELAALKETLRAKDESLKAKDMLIETLHSTNNKQ</sequence>
<comment type="caution">
    <text evidence="2">The sequence shown here is derived from an EMBL/GenBank/DDBJ whole genome shotgun (WGS) entry which is preliminary data.</text>
</comment>
<evidence type="ECO:0000313" key="2">
    <source>
        <dbReference type="EMBL" id="MBV3407335.1"/>
    </source>
</evidence>